<evidence type="ECO:0000256" key="1">
    <source>
        <dbReference type="SAM" id="MobiDB-lite"/>
    </source>
</evidence>
<feature type="compositionally biased region" description="Low complexity" evidence="1">
    <location>
        <begin position="603"/>
        <end position="612"/>
    </location>
</feature>
<dbReference type="InterPro" id="IPR018702">
    <property type="entry name" value="DUF2207"/>
</dbReference>
<proteinExistence type="predicted"/>
<dbReference type="RefSeq" id="WP_100365606.1">
    <property type="nucleotide sequence ID" value="NZ_PGFF01000001.1"/>
</dbReference>
<evidence type="ECO:0000313" key="6">
    <source>
        <dbReference type="EMBL" id="PJJ73534.1"/>
    </source>
</evidence>
<name>A0A2M9CNT9_9MICO</name>
<sequence length="632" mass="66673">MLPKRPHDRSVGLLFGTVLALAVVVTPALSAGAADAAPASAAAEAAPVPALAPADTSDFEFASFAAEYELSRAQDGTSRLSTVETIVAVFPEFDQNRGIIRAIPDSYQGIPLYTEVESVTDAAGEAVPFGESEAGDFIELALGTDEFVHGEQTYVISYEQQNVVGAFEDTASDEFYWDVNGTGWEQPFGEVSARVTVAPELVDALSGATACYSGAQGDTTQCEITGADDGTFTASVTDLAPGETLTFAIGFDAGTFVPGEPEPTVFDGEVPWWTNLIVALFAIASVVLLGLSILSRVRASRANRPGTIVPQYSVPDGLNVMVAAHLVGRAATAIPAQLVSLAVRRRLRILDYPVSGRSGAEYSLQFLDERLTDDLERRLLKVLFGKKRTAGRVKELGPHDTDLGDGAARVIARAQALLIEGGLHEAGQRRSGGIGISVTLFLLPAIMFLALVGASFAGAIPVWSIAVFVLQALAFLASLFFIPRPPRLTALGREHRDYLLGMRMYLELAEQDRMRMLQSPEGAQRVDIGDTRQVVKLYEKLLPFAVIWGVEDAWAKELEITARAAGESPDWFVSTDGFNGTAFTSTLNGVSRSTTARPAPSYSGSDSSSFSGGSMGGGFSGGGGGGGGGGGR</sequence>
<dbReference type="InterPro" id="IPR048389">
    <property type="entry name" value="YciQ-like_C"/>
</dbReference>
<dbReference type="Proteomes" id="UP000228758">
    <property type="component" value="Unassembled WGS sequence"/>
</dbReference>
<feature type="signal peptide" evidence="3">
    <location>
        <begin position="1"/>
        <end position="36"/>
    </location>
</feature>
<feature type="region of interest" description="Disordered" evidence="1">
    <location>
        <begin position="589"/>
        <end position="632"/>
    </location>
</feature>
<comment type="caution">
    <text evidence="6">The sequence shown here is derived from an EMBL/GenBank/DDBJ whole genome shotgun (WGS) entry which is preliminary data.</text>
</comment>
<feature type="domain" description="DUF2207" evidence="4">
    <location>
        <begin position="84"/>
        <end position="251"/>
    </location>
</feature>
<feature type="transmembrane region" description="Helical" evidence="2">
    <location>
        <begin position="434"/>
        <end position="456"/>
    </location>
</feature>
<feature type="transmembrane region" description="Helical" evidence="2">
    <location>
        <begin position="462"/>
        <end position="482"/>
    </location>
</feature>
<keyword evidence="2" id="KW-1133">Transmembrane helix</keyword>
<evidence type="ECO:0000256" key="3">
    <source>
        <dbReference type="SAM" id="SignalP"/>
    </source>
</evidence>
<evidence type="ECO:0000259" key="5">
    <source>
        <dbReference type="Pfam" id="PF20990"/>
    </source>
</evidence>
<protein>
    <submittedName>
        <fullName evidence="6">Putative membrane protein DUF2207</fullName>
    </submittedName>
</protein>
<accession>A0A2M9CNT9</accession>
<reference evidence="6 7" key="1">
    <citation type="submission" date="2017-11" db="EMBL/GenBank/DDBJ databases">
        <title>Genomic Encyclopedia of Archaeal and Bacterial Type Strains, Phase II (KMG-II): From Individual Species to Whole Genera.</title>
        <authorList>
            <person name="Goeker M."/>
        </authorList>
    </citation>
    <scope>NUCLEOTIDE SEQUENCE [LARGE SCALE GENOMIC DNA]</scope>
    <source>
        <strain evidence="6 7">DSM 27393</strain>
    </source>
</reference>
<feature type="domain" description="Predicted membrane protein YciQ-like C-terminal" evidence="5">
    <location>
        <begin position="310"/>
        <end position="558"/>
    </location>
</feature>
<keyword evidence="2" id="KW-0472">Membrane</keyword>
<keyword evidence="3" id="KW-0732">Signal</keyword>
<gene>
    <name evidence="6" type="ORF">CLV46_3127</name>
</gene>
<feature type="transmembrane region" description="Helical" evidence="2">
    <location>
        <begin position="272"/>
        <end position="294"/>
    </location>
</feature>
<dbReference type="Pfam" id="PF09972">
    <property type="entry name" value="DUF2207"/>
    <property type="match status" value="1"/>
</dbReference>
<organism evidence="6 7">
    <name type="scientific">Diaminobutyricimonas aerilata</name>
    <dbReference type="NCBI Taxonomy" id="1162967"/>
    <lineage>
        <taxon>Bacteria</taxon>
        <taxon>Bacillati</taxon>
        <taxon>Actinomycetota</taxon>
        <taxon>Actinomycetes</taxon>
        <taxon>Micrococcales</taxon>
        <taxon>Microbacteriaceae</taxon>
        <taxon>Diaminobutyricimonas</taxon>
    </lineage>
</organism>
<dbReference type="Pfam" id="PF20990">
    <property type="entry name" value="DUF2207_C"/>
    <property type="match status" value="1"/>
</dbReference>
<dbReference type="AlphaFoldDB" id="A0A2M9CNT9"/>
<evidence type="ECO:0000313" key="7">
    <source>
        <dbReference type="Proteomes" id="UP000228758"/>
    </source>
</evidence>
<feature type="compositionally biased region" description="Gly residues" evidence="1">
    <location>
        <begin position="613"/>
        <end position="632"/>
    </location>
</feature>
<dbReference type="OrthoDB" id="4973253at2"/>
<keyword evidence="2" id="KW-0812">Transmembrane</keyword>
<evidence type="ECO:0000256" key="2">
    <source>
        <dbReference type="SAM" id="Phobius"/>
    </source>
</evidence>
<evidence type="ECO:0000259" key="4">
    <source>
        <dbReference type="Pfam" id="PF09972"/>
    </source>
</evidence>
<dbReference type="EMBL" id="PGFF01000001">
    <property type="protein sequence ID" value="PJJ73534.1"/>
    <property type="molecule type" value="Genomic_DNA"/>
</dbReference>
<keyword evidence="7" id="KW-1185">Reference proteome</keyword>
<feature type="chain" id="PRO_5014644030" evidence="3">
    <location>
        <begin position="37"/>
        <end position="632"/>
    </location>
</feature>